<dbReference type="KEGG" id="mik:FOE78_14935"/>
<dbReference type="Gene3D" id="3.30.565.10">
    <property type="entry name" value="Histidine kinase-like ATPase, C-terminal domain"/>
    <property type="match status" value="1"/>
</dbReference>
<dbReference type="Pfam" id="PF13492">
    <property type="entry name" value="GAF_3"/>
    <property type="match status" value="1"/>
</dbReference>
<dbReference type="Pfam" id="PF13185">
    <property type="entry name" value="GAF_2"/>
    <property type="match status" value="1"/>
</dbReference>
<dbReference type="InterPro" id="IPR036890">
    <property type="entry name" value="HATPase_C_sf"/>
</dbReference>
<proteinExistence type="predicted"/>
<evidence type="ECO:0000313" key="6">
    <source>
        <dbReference type="Proteomes" id="UP000319263"/>
    </source>
</evidence>
<dbReference type="GO" id="GO:0016020">
    <property type="term" value="C:membrane"/>
    <property type="evidence" value="ECO:0007669"/>
    <property type="project" value="InterPro"/>
</dbReference>
<keyword evidence="1" id="KW-0808">Transferase</keyword>
<dbReference type="GO" id="GO:0046983">
    <property type="term" value="F:protein dimerization activity"/>
    <property type="evidence" value="ECO:0007669"/>
    <property type="project" value="InterPro"/>
</dbReference>
<dbReference type="InterPro" id="IPR011712">
    <property type="entry name" value="Sig_transdc_His_kin_sub3_dim/P"/>
</dbReference>
<reference evidence="5 6" key="1">
    <citation type="submission" date="2019-07" db="EMBL/GenBank/DDBJ databases">
        <title>Microlunatus dokdonensis sp. nov. isolated from the rhizospheric soil of the wild plant Elymus tsukushiensis.</title>
        <authorList>
            <person name="Ghim S.-Y."/>
            <person name="Hwang Y.-J."/>
            <person name="Son J.-S."/>
            <person name="Shin J.-H."/>
        </authorList>
    </citation>
    <scope>NUCLEOTIDE SEQUENCE [LARGE SCALE GENOMIC DNA]</scope>
    <source>
        <strain evidence="5 6">KUDC0627</strain>
    </source>
</reference>
<dbReference type="Proteomes" id="UP000319263">
    <property type="component" value="Chromosome"/>
</dbReference>
<dbReference type="InterPro" id="IPR050482">
    <property type="entry name" value="Sensor_HK_TwoCompSys"/>
</dbReference>
<gene>
    <name evidence="5" type="ORF">FOE78_14935</name>
</gene>
<dbReference type="Gene3D" id="3.30.450.40">
    <property type="match status" value="2"/>
</dbReference>
<dbReference type="AlphaFoldDB" id="A0A516Q0T3"/>
<dbReference type="Pfam" id="PF07730">
    <property type="entry name" value="HisKA_3"/>
    <property type="match status" value="1"/>
</dbReference>
<dbReference type="RefSeq" id="WP_143987006.1">
    <property type="nucleotide sequence ID" value="NZ_CP041692.1"/>
</dbReference>
<evidence type="ECO:0000259" key="4">
    <source>
        <dbReference type="SMART" id="SM00065"/>
    </source>
</evidence>
<dbReference type="GO" id="GO:0000155">
    <property type="term" value="F:phosphorelay sensor kinase activity"/>
    <property type="evidence" value="ECO:0007669"/>
    <property type="project" value="InterPro"/>
</dbReference>
<sequence length="571" mass="60867">MSAGEDLTVPTPNGPRLELDELIDQLVERAEGVRRAHGRLRALLRAIESVTGDLALEQVLRRIAHAARRLADAEYAALGVIGPHGELEQFIHVGIDIPTAEEIGQLPQGKGLLGALIVDPRPIRLRRISDDPRSVGFPSHHPPMTSFLGVPIRVRGEVFGNLYLTNSAKGEFSTDDEELMIALAGAAGTAISNARLYEEAQLQQRWLRASGDIQAQLISSSGEDPLQSIARRAMEIADADLANVCLLAADRESFVIEFACGVGADELIGRRFELASTISGRVIASGESFMAVDGASLPVPPAPQQVKAMDTGPIIIVPVRGAADAHGVVAVARNRGRRPFSHVELEMMAGFATQASVAIELAEARSAEQKMIIMQDRERIARDLHDHVIQQLFAVGLSLEGAIGQLPQDAEVTGRLTGLVGDLDSAIRRIRSSIFTLRDAPGSVRRGLRQSVLDVVTSVTPMLGRAPSVSFSGLVDLTPDEALAEDVVACVRELLTNVAKHAHAGTVTVDVEVTGGWLSVTICDDGDGLPDEPYRSGLANLDARAAHHGGALTLAHRPTGGTIATWTARTD</sequence>
<protein>
    <submittedName>
        <fullName evidence="5">GAF domain-containing protein</fullName>
    </submittedName>
</protein>
<evidence type="ECO:0000313" key="5">
    <source>
        <dbReference type="EMBL" id="QDP97045.1"/>
    </source>
</evidence>
<dbReference type="SUPFAM" id="SSF55874">
    <property type="entry name" value="ATPase domain of HSP90 chaperone/DNA topoisomerase II/histidine kinase"/>
    <property type="match status" value="1"/>
</dbReference>
<evidence type="ECO:0000256" key="1">
    <source>
        <dbReference type="ARBA" id="ARBA00022679"/>
    </source>
</evidence>
<organism evidence="5 6">
    <name type="scientific">Microlunatus elymi</name>
    <dbReference type="NCBI Taxonomy" id="2596828"/>
    <lineage>
        <taxon>Bacteria</taxon>
        <taxon>Bacillati</taxon>
        <taxon>Actinomycetota</taxon>
        <taxon>Actinomycetes</taxon>
        <taxon>Propionibacteriales</taxon>
        <taxon>Propionibacteriaceae</taxon>
        <taxon>Microlunatus</taxon>
    </lineage>
</organism>
<dbReference type="PANTHER" id="PTHR24421:SF56">
    <property type="entry name" value="OXYGEN SENSOR HISTIDINE KINASE RESPONSE REGULATOR DOST"/>
    <property type="match status" value="1"/>
</dbReference>
<dbReference type="Gene3D" id="1.20.5.1930">
    <property type="match status" value="1"/>
</dbReference>
<dbReference type="InterPro" id="IPR003594">
    <property type="entry name" value="HATPase_dom"/>
</dbReference>
<name>A0A516Q0T3_9ACTN</name>
<feature type="domain" description="GAF" evidence="4">
    <location>
        <begin position="221"/>
        <end position="369"/>
    </location>
</feature>
<dbReference type="SMART" id="SM00065">
    <property type="entry name" value="GAF"/>
    <property type="match status" value="2"/>
</dbReference>
<keyword evidence="6" id="KW-1185">Reference proteome</keyword>
<dbReference type="EMBL" id="CP041692">
    <property type="protein sequence ID" value="QDP97045.1"/>
    <property type="molecule type" value="Genomic_DNA"/>
</dbReference>
<evidence type="ECO:0000256" key="2">
    <source>
        <dbReference type="ARBA" id="ARBA00022777"/>
    </source>
</evidence>
<feature type="domain" description="GAF" evidence="4">
    <location>
        <begin position="55"/>
        <end position="201"/>
    </location>
</feature>
<accession>A0A516Q0T3</accession>
<keyword evidence="3" id="KW-0902">Two-component regulatory system</keyword>
<dbReference type="SUPFAM" id="SSF55781">
    <property type="entry name" value="GAF domain-like"/>
    <property type="match status" value="2"/>
</dbReference>
<keyword evidence="2" id="KW-0418">Kinase</keyword>
<dbReference type="CDD" id="cd16917">
    <property type="entry name" value="HATPase_UhpB-NarQ-NarX-like"/>
    <property type="match status" value="1"/>
</dbReference>
<dbReference type="Pfam" id="PF02518">
    <property type="entry name" value="HATPase_c"/>
    <property type="match status" value="1"/>
</dbReference>
<dbReference type="InterPro" id="IPR003018">
    <property type="entry name" value="GAF"/>
</dbReference>
<evidence type="ECO:0000256" key="3">
    <source>
        <dbReference type="ARBA" id="ARBA00023012"/>
    </source>
</evidence>
<dbReference type="PANTHER" id="PTHR24421">
    <property type="entry name" value="NITRATE/NITRITE SENSOR PROTEIN NARX-RELATED"/>
    <property type="match status" value="1"/>
</dbReference>
<dbReference type="OrthoDB" id="5241249at2"/>
<dbReference type="InterPro" id="IPR029016">
    <property type="entry name" value="GAF-like_dom_sf"/>
</dbReference>